<reference evidence="12" key="1">
    <citation type="journal article" date="2017" name="Proc. Natl. Acad. Sci. U.S.A.">
        <title>Simulation of Deepwater Horizon oil plume reveals substrate specialization within a complex community of hydrocarbon degraders.</title>
        <authorList>
            <person name="Hu P."/>
            <person name="Dubinsky E.A."/>
            <person name="Probst A.J."/>
            <person name="Wang J."/>
            <person name="Sieber C.M.K."/>
            <person name="Tom L.M."/>
            <person name="Gardinali P."/>
            <person name="Banfield J.F."/>
            <person name="Atlas R.M."/>
            <person name="Andersen G.L."/>
        </authorList>
    </citation>
    <scope>NUCLEOTIDE SEQUENCE [LARGE SCALE GENOMIC DNA]</scope>
</reference>
<evidence type="ECO:0000256" key="5">
    <source>
        <dbReference type="ARBA" id="ARBA00023244"/>
    </source>
</evidence>
<evidence type="ECO:0000256" key="3">
    <source>
        <dbReference type="ARBA" id="ARBA00013109"/>
    </source>
</evidence>
<evidence type="ECO:0000256" key="6">
    <source>
        <dbReference type="ARBA" id="ARBA00037589"/>
    </source>
</evidence>
<gene>
    <name evidence="11" type="ORF">A9Q75_18225</name>
</gene>
<dbReference type="PANTHER" id="PTHR38042">
    <property type="entry name" value="UROPORPHYRINOGEN-III SYNTHASE, CHLOROPLASTIC"/>
    <property type="match status" value="1"/>
</dbReference>
<dbReference type="AlphaFoldDB" id="A0A1Y5DYP2"/>
<proteinExistence type="inferred from homology"/>
<dbReference type="GO" id="GO:0006780">
    <property type="term" value="P:uroporphyrinogen III biosynthetic process"/>
    <property type="evidence" value="ECO:0007669"/>
    <property type="project" value="UniProtKB-UniRule"/>
</dbReference>
<keyword evidence="5 9" id="KW-0627">Porphyrin biosynthesis</keyword>
<dbReference type="EMBL" id="MAAF01000112">
    <property type="protein sequence ID" value="OUR75169.1"/>
    <property type="molecule type" value="Genomic_DNA"/>
</dbReference>
<keyword evidence="4 9" id="KW-0456">Lyase</keyword>
<dbReference type="Pfam" id="PF02602">
    <property type="entry name" value="HEM4"/>
    <property type="match status" value="1"/>
</dbReference>
<comment type="pathway">
    <text evidence="1 9">Porphyrin-containing compound metabolism; protoporphyrin-IX biosynthesis; coproporphyrinogen-III from 5-aminolevulinate: step 3/4.</text>
</comment>
<dbReference type="PANTHER" id="PTHR38042:SF1">
    <property type="entry name" value="UROPORPHYRINOGEN-III SYNTHASE, CHLOROPLASTIC"/>
    <property type="match status" value="1"/>
</dbReference>
<accession>A0A1Y5DYP2</accession>
<dbReference type="InterPro" id="IPR003754">
    <property type="entry name" value="4pyrrol_synth_uPrphyn_synth"/>
</dbReference>
<dbReference type="GO" id="GO:0006782">
    <property type="term" value="P:protoporphyrinogen IX biosynthetic process"/>
    <property type="evidence" value="ECO:0007669"/>
    <property type="project" value="UniProtKB-UniRule"/>
</dbReference>
<organism evidence="11 12">
    <name type="scientific">Colwellia psychrerythraea</name>
    <name type="common">Vibrio psychroerythus</name>
    <dbReference type="NCBI Taxonomy" id="28229"/>
    <lineage>
        <taxon>Bacteria</taxon>
        <taxon>Pseudomonadati</taxon>
        <taxon>Pseudomonadota</taxon>
        <taxon>Gammaproteobacteria</taxon>
        <taxon>Alteromonadales</taxon>
        <taxon>Colwelliaceae</taxon>
        <taxon>Colwellia</taxon>
    </lineage>
</organism>
<comment type="function">
    <text evidence="6 9">Catalyzes cyclization of the linear tetrapyrrole, hydroxymethylbilane, to the macrocyclic uroporphyrinogen III.</text>
</comment>
<evidence type="ECO:0000313" key="11">
    <source>
        <dbReference type="EMBL" id="OUR75169.1"/>
    </source>
</evidence>
<dbReference type="UniPathway" id="UPA00251">
    <property type="reaction ID" value="UER00320"/>
</dbReference>
<comment type="caution">
    <text evidence="11">The sequence shown here is derived from an EMBL/GenBank/DDBJ whole genome shotgun (WGS) entry which is preliminary data.</text>
</comment>
<evidence type="ECO:0000256" key="1">
    <source>
        <dbReference type="ARBA" id="ARBA00004772"/>
    </source>
</evidence>
<dbReference type="InterPro" id="IPR036108">
    <property type="entry name" value="4pyrrol_syn_uPrphyn_synt_sf"/>
</dbReference>
<dbReference type="CDD" id="cd06578">
    <property type="entry name" value="HemD"/>
    <property type="match status" value="1"/>
</dbReference>
<evidence type="ECO:0000259" key="10">
    <source>
        <dbReference type="Pfam" id="PF02602"/>
    </source>
</evidence>
<dbReference type="EC" id="4.2.1.75" evidence="3 9"/>
<evidence type="ECO:0000256" key="2">
    <source>
        <dbReference type="ARBA" id="ARBA00008133"/>
    </source>
</evidence>
<evidence type="ECO:0000256" key="7">
    <source>
        <dbReference type="ARBA" id="ARBA00040167"/>
    </source>
</evidence>
<evidence type="ECO:0000256" key="8">
    <source>
        <dbReference type="ARBA" id="ARBA00048617"/>
    </source>
</evidence>
<dbReference type="Gene3D" id="3.40.50.10090">
    <property type="match status" value="2"/>
</dbReference>
<comment type="catalytic activity">
    <reaction evidence="8 9">
        <text>hydroxymethylbilane = uroporphyrinogen III + H2O</text>
        <dbReference type="Rhea" id="RHEA:18965"/>
        <dbReference type="ChEBI" id="CHEBI:15377"/>
        <dbReference type="ChEBI" id="CHEBI:57308"/>
        <dbReference type="ChEBI" id="CHEBI:57845"/>
        <dbReference type="EC" id="4.2.1.75"/>
    </reaction>
</comment>
<dbReference type="SUPFAM" id="SSF69618">
    <property type="entry name" value="HemD-like"/>
    <property type="match status" value="1"/>
</dbReference>
<dbReference type="GO" id="GO:0004852">
    <property type="term" value="F:uroporphyrinogen-III synthase activity"/>
    <property type="evidence" value="ECO:0007669"/>
    <property type="project" value="UniProtKB-UniRule"/>
</dbReference>
<protein>
    <recommendedName>
        <fullName evidence="7 9">Uroporphyrinogen-III synthase</fullName>
        <ecNumber evidence="3 9">4.2.1.75</ecNumber>
    </recommendedName>
</protein>
<evidence type="ECO:0000313" key="12">
    <source>
        <dbReference type="Proteomes" id="UP000243053"/>
    </source>
</evidence>
<name>A0A1Y5DYP2_COLPS</name>
<evidence type="ECO:0000256" key="9">
    <source>
        <dbReference type="RuleBase" id="RU366031"/>
    </source>
</evidence>
<sequence>MHKITKHTEQLSQVTALETSTNEPALLTPGKPLRVLITRPKAKAQQLASLLNQQGIVNTSQTLFDYQKNASAHEIATALKQADILIFVSVAAVEFAHASYPFPNKLSQTIFAVGNATKKALQAIGITTTLSPSPQQEHSEGLLNLSQLSKVVGKRIIIFRGNGGREHIANSLTLRGAEVQYVESYQRVWRTLPIIIAEQWRAQKINCIVVTSNDILIALLKYLASATNNTDNYWQSQCLWVVVSDRIEKNAKALGLTRVINTHGASSQVLCNALQALSCS</sequence>
<feature type="domain" description="Tetrapyrrole biosynthesis uroporphyrinogen III synthase" evidence="10">
    <location>
        <begin position="46"/>
        <end position="259"/>
    </location>
</feature>
<comment type="similarity">
    <text evidence="2 9">Belongs to the uroporphyrinogen-III synthase family.</text>
</comment>
<dbReference type="Proteomes" id="UP000243053">
    <property type="component" value="Unassembled WGS sequence"/>
</dbReference>
<dbReference type="InterPro" id="IPR039793">
    <property type="entry name" value="UROS/Hem4"/>
</dbReference>
<evidence type="ECO:0000256" key="4">
    <source>
        <dbReference type="ARBA" id="ARBA00023239"/>
    </source>
</evidence>